<evidence type="ECO:0000256" key="1">
    <source>
        <dbReference type="ARBA" id="ARBA00022448"/>
    </source>
</evidence>
<dbReference type="CDD" id="cd03293">
    <property type="entry name" value="ABC_NrtD_SsuB_transporters"/>
    <property type="match status" value="1"/>
</dbReference>
<dbReference type="GO" id="GO:0005524">
    <property type="term" value="F:ATP binding"/>
    <property type="evidence" value="ECO:0007669"/>
    <property type="project" value="UniProtKB-KW"/>
</dbReference>
<dbReference type="InterPro" id="IPR017871">
    <property type="entry name" value="ABC_transporter-like_CS"/>
</dbReference>
<gene>
    <name evidence="5" type="ORF">METZ01_LOCUS147917</name>
</gene>
<feature type="domain" description="ABC transporter" evidence="4">
    <location>
        <begin position="2"/>
        <end position="220"/>
    </location>
</feature>
<sequence>MISVSNVTKHFDKVHALAEVNLDIAAGEFITIVGPSGCGKSTLLRIIAGLVSTNGSVMKPAKGAFVFQDAALLPWRNVQKNVELLMELESVPKAQIAEKARSVLQQVGLTGFEKSYPHQLSGGMKMRLSLARSLVLRPDYLLMDEPLSAVDELTREVLQEEIHTLWNKDKFTAILVTHNVAEAVFLSNRVVVMSPRPGEIIHIVDVPFGDDRNQKLRSTSKFTKLVSDISGKLRTWK</sequence>
<protein>
    <recommendedName>
        <fullName evidence="4">ABC transporter domain-containing protein</fullName>
    </recommendedName>
</protein>
<name>A0A382A287_9ZZZZ</name>
<evidence type="ECO:0000313" key="5">
    <source>
        <dbReference type="EMBL" id="SVA95063.1"/>
    </source>
</evidence>
<dbReference type="PROSITE" id="PS50893">
    <property type="entry name" value="ABC_TRANSPORTER_2"/>
    <property type="match status" value="1"/>
</dbReference>
<dbReference type="PANTHER" id="PTHR42788">
    <property type="entry name" value="TAURINE IMPORT ATP-BINDING PROTEIN-RELATED"/>
    <property type="match status" value="1"/>
</dbReference>
<keyword evidence="1" id="KW-0813">Transport</keyword>
<dbReference type="AlphaFoldDB" id="A0A382A287"/>
<dbReference type="InterPro" id="IPR003593">
    <property type="entry name" value="AAA+_ATPase"/>
</dbReference>
<dbReference type="InterPro" id="IPR003439">
    <property type="entry name" value="ABC_transporter-like_ATP-bd"/>
</dbReference>
<dbReference type="GO" id="GO:0016887">
    <property type="term" value="F:ATP hydrolysis activity"/>
    <property type="evidence" value="ECO:0007669"/>
    <property type="project" value="InterPro"/>
</dbReference>
<dbReference type="EMBL" id="UINC01023428">
    <property type="protein sequence ID" value="SVA95063.1"/>
    <property type="molecule type" value="Genomic_DNA"/>
</dbReference>
<accession>A0A382A287</accession>
<dbReference type="Gene3D" id="3.40.50.300">
    <property type="entry name" value="P-loop containing nucleotide triphosphate hydrolases"/>
    <property type="match status" value="1"/>
</dbReference>
<dbReference type="Pfam" id="PF00005">
    <property type="entry name" value="ABC_tran"/>
    <property type="match status" value="1"/>
</dbReference>
<dbReference type="InterPro" id="IPR050166">
    <property type="entry name" value="ABC_transporter_ATP-bind"/>
</dbReference>
<dbReference type="PANTHER" id="PTHR42788:SF20">
    <property type="entry name" value="ABC TRANSPORTER ATP-BINDING PROTEIN"/>
    <property type="match status" value="1"/>
</dbReference>
<keyword evidence="2" id="KW-0547">Nucleotide-binding</keyword>
<dbReference type="InterPro" id="IPR027417">
    <property type="entry name" value="P-loop_NTPase"/>
</dbReference>
<organism evidence="5">
    <name type="scientific">marine metagenome</name>
    <dbReference type="NCBI Taxonomy" id="408172"/>
    <lineage>
        <taxon>unclassified sequences</taxon>
        <taxon>metagenomes</taxon>
        <taxon>ecological metagenomes</taxon>
    </lineage>
</organism>
<proteinExistence type="predicted"/>
<keyword evidence="3" id="KW-0067">ATP-binding</keyword>
<reference evidence="5" key="1">
    <citation type="submission" date="2018-05" db="EMBL/GenBank/DDBJ databases">
        <authorList>
            <person name="Lanie J.A."/>
            <person name="Ng W.-L."/>
            <person name="Kazmierczak K.M."/>
            <person name="Andrzejewski T.M."/>
            <person name="Davidsen T.M."/>
            <person name="Wayne K.J."/>
            <person name="Tettelin H."/>
            <person name="Glass J.I."/>
            <person name="Rusch D."/>
            <person name="Podicherti R."/>
            <person name="Tsui H.-C.T."/>
            <person name="Winkler M.E."/>
        </authorList>
    </citation>
    <scope>NUCLEOTIDE SEQUENCE</scope>
</reference>
<evidence type="ECO:0000259" key="4">
    <source>
        <dbReference type="PROSITE" id="PS50893"/>
    </source>
</evidence>
<dbReference type="SUPFAM" id="SSF52540">
    <property type="entry name" value="P-loop containing nucleoside triphosphate hydrolases"/>
    <property type="match status" value="1"/>
</dbReference>
<evidence type="ECO:0000256" key="2">
    <source>
        <dbReference type="ARBA" id="ARBA00022741"/>
    </source>
</evidence>
<dbReference type="PROSITE" id="PS00211">
    <property type="entry name" value="ABC_TRANSPORTER_1"/>
    <property type="match status" value="1"/>
</dbReference>
<dbReference type="SMART" id="SM00382">
    <property type="entry name" value="AAA"/>
    <property type="match status" value="1"/>
</dbReference>
<evidence type="ECO:0000256" key="3">
    <source>
        <dbReference type="ARBA" id="ARBA00022840"/>
    </source>
</evidence>